<reference evidence="1 2" key="1">
    <citation type="journal article" date="2022" name="DNA Res.">
        <title>Chromosomal-level genome assembly of the orchid tree Bauhinia variegata (Leguminosae; Cercidoideae) supports the allotetraploid origin hypothesis of Bauhinia.</title>
        <authorList>
            <person name="Zhong Y."/>
            <person name="Chen Y."/>
            <person name="Zheng D."/>
            <person name="Pang J."/>
            <person name="Liu Y."/>
            <person name="Luo S."/>
            <person name="Meng S."/>
            <person name="Qian L."/>
            <person name="Wei D."/>
            <person name="Dai S."/>
            <person name="Zhou R."/>
        </authorList>
    </citation>
    <scope>NUCLEOTIDE SEQUENCE [LARGE SCALE GENOMIC DNA]</scope>
    <source>
        <strain evidence="1">BV-YZ2020</strain>
    </source>
</reference>
<name>A0ACB9N8B9_BAUVA</name>
<accession>A0ACB9N8B9</accession>
<keyword evidence="2" id="KW-1185">Reference proteome</keyword>
<gene>
    <name evidence="1" type="ORF">L6164_017611</name>
</gene>
<dbReference type="Proteomes" id="UP000828941">
    <property type="component" value="Chromosome 7"/>
</dbReference>
<comment type="caution">
    <text evidence="1">The sequence shown here is derived from an EMBL/GenBank/DDBJ whole genome shotgun (WGS) entry which is preliminary data.</text>
</comment>
<proteinExistence type="predicted"/>
<organism evidence="1 2">
    <name type="scientific">Bauhinia variegata</name>
    <name type="common">Purple orchid tree</name>
    <name type="synonym">Phanera variegata</name>
    <dbReference type="NCBI Taxonomy" id="167791"/>
    <lineage>
        <taxon>Eukaryota</taxon>
        <taxon>Viridiplantae</taxon>
        <taxon>Streptophyta</taxon>
        <taxon>Embryophyta</taxon>
        <taxon>Tracheophyta</taxon>
        <taxon>Spermatophyta</taxon>
        <taxon>Magnoliopsida</taxon>
        <taxon>eudicotyledons</taxon>
        <taxon>Gunneridae</taxon>
        <taxon>Pentapetalae</taxon>
        <taxon>rosids</taxon>
        <taxon>fabids</taxon>
        <taxon>Fabales</taxon>
        <taxon>Fabaceae</taxon>
        <taxon>Cercidoideae</taxon>
        <taxon>Cercideae</taxon>
        <taxon>Bauhiniinae</taxon>
        <taxon>Bauhinia</taxon>
    </lineage>
</organism>
<protein>
    <submittedName>
        <fullName evidence="1">Uncharacterized protein</fullName>
    </submittedName>
</protein>
<dbReference type="EMBL" id="CM039432">
    <property type="protein sequence ID" value="KAI4332727.1"/>
    <property type="molecule type" value="Genomic_DNA"/>
</dbReference>
<evidence type="ECO:0000313" key="1">
    <source>
        <dbReference type="EMBL" id="KAI4332727.1"/>
    </source>
</evidence>
<evidence type="ECO:0000313" key="2">
    <source>
        <dbReference type="Proteomes" id="UP000828941"/>
    </source>
</evidence>
<sequence>MHMGCLKKLPWVLLVLPVLLNSREVGARDWVWHRKLIDGEYTLADYPPGRSHRKDDCPFNPFKCHQNPDQPPRCHNYDGECPHYSKTDDSIDTSSGETKN</sequence>